<dbReference type="GO" id="GO:0004519">
    <property type="term" value="F:endonuclease activity"/>
    <property type="evidence" value="ECO:0007669"/>
    <property type="project" value="UniProtKB-KW"/>
</dbReference>
<dbReference type="Proteomes" id="UP000029867">
    <property type="component" value="Unassembled WGS sequence"/>
</dbReference>
<keyword evidence="9" id="KW-0695">RNA-directed DNA polymerase</keyword>
<name>A0A099P218_PICKU</name>
<evidence type="ECO:0000256" key="12">
    <source>
        <dbReference type="ARBA" id="ARBA00023172"/>
    </source>
</evidence>
<dbReference type="Gene3D" id="3.30.420.10">
    <property type="entry name" value="Ribonuclease H-like superfamily/Ribonuclease H"/>
    <property type="match status" value="1"/>
</dbReference>
<sequence length="207" mass="23148">MNVCSNPPAETIKFLRTLRLYFDNGFTIDRLLDLSYLRIFQYEGALRSIVDDGELDLSILANKENFTAFTPISDGKLSGIGEGMLSIKGYGAFHFDLGKNGQTLKISNDAYTVSTKTIHSLELLHLDTCGSISVPSLNDERHCLSIVDVYIRWTSIVPVMSKDQTSIEIERFILFAENHFHSTGFAVGKVRSNNGGEFCNKELDGYF</sequence>
<evidence type="ECO:0000256" key="4">
    <source>
        <dbReference type="ARBA" id="ARBA00022723"/>
    </source>
</evidence>
<evidence type="ECO:0000256" key="10">
    <source>
        <dbReference type="ARBA" id="ARBA00022932"/>
    </source>
</evidence>
<dbReference type="GO" id="GO:0006310">
    <property type="term" value="P:DNA recombination"/>
    <property type="evidence" value="ECO:0007669"/>
    <property type="project" value="UniProtKB-KW"/>
</dbReference>
<evidence type="ECO:0000256" key="3">
    <source>
        <dbReference type="ARBA" id="ARBA00022722"/>
    </source>
</evidence>
<keyword evidence="5" id="KW-0255">Endonuclease</keyword>
<dbReference type="InterPro" id="IPR036397">
    <property type="entry name" value="RNaseH_sf"/>
</dbReference>
<dbReference type="InterPro" id="IPR039537">
    <property type="entry name" value="Retrotran_Ty1/copia-like"/>
</dbReference>
<dbReference type="EMBL" id="JQFK01000021">
    <property type="protein sequence ID" value="KGK38324.1"/>
    <property type="molecule type" value="Genomic_DNA"/>
</dbReference>
<keyword evidence="6" id="KW-0378">Hydrolase</keyword>
<proteinExistence type="predicted"/>
<reference evidence="14" key="1">
    <citation type="journal article" date="2014" name="Microb. Cell Fact.">
        <title>Exploiting Issatchenkia orientalis SD108 for succinic acid production.</title>
        <authorList>
            <person name="Xiao H."/>
            <person name="Shao Z."/>
            <person name="Jiang Y."/>
            <person name="Dole S."/>
            <person name="Zhao H."/>
        </authorList>
    </citation>
    <scope>NUCLEOTIDE SEQUENCE [LARGE SCALE GENOMIC DNA]</scope>
    <source>
        <strain evidence="14">SD108</strain>
    </source>
</reference>
<evidence type="ECO:0000256" key="6">
    <source>
        <dbReference type="ARBA" id="ARBA00022801"/>
    </source>
</evidence>
<dbReference type="AlphaFoldDB" id="A0A099P218"/>
<evidence type="ECO:0000256" key="9">
    <source>
        <dbReference type="ARBA" id="ARBA00022918"/>
    </source>
</evidence>
<organism evidence="13 14">
    <name type="scientific">Pichia kudriavzevii</name>
    <name type="common">Yeast</name>
    <name type="synonym">Issatchenkia orientalis</name>
    <dbReference type="NCBI Taxonomy" id="4909"/>
    <lineage>
        <taxon>Eukaryota</taxon>
        <taxon>Fungi</taxon>
        <taxon>Dikarya</taxon>
        <taxon>Ascomycota</taxon>
        <taxon>Saccharomycotina</taxon>
        <taxon>Pichiomycetes</taxon>
        <taxon>Pichiales</taxon>
        <taxon>Pichiaceae</taxon>
        <taxon>Pichia</taxon>
    </lineage>
</organism>
<dbReference type="GO" id="GO:0003964">
    <property type="term" value="F:RNA-directed DNA polymerase activity"/>
    <property type="evidence" value="ECO:0007669"/>
    <property type="project" value="UniProtKB-KW"/>
</dbReference>
<dbReference type="GO" id="GO:0003887">
    <property type="term" value="F:DNA-directed DNA polymerase activity"/>
    <property type="evidence" value="ECO:0007669"/>
    <property type="project" value="UniProtKB-KW"/>
</dbReference>
<evidence type="ECO:0000256" key="2">
    <source>
        <dbReference type="ARBA" id="ARBA00022695"/>
    </source>
</evidence>
<evidence type="ECO:0000256" key="5">
    <source>
        <dbReference type="ARBA" id="ARBA00022759"/>
    </source>
</evidence>
<comment type="caution">
    <text evidence="13">The sequence shown here is derived from an EMBL/GenBank/DDBJ whole genome shotgun (WGS) entry which is preliminary data.</text>
</comment>
<dbReference type="GO" id="GO:0015074">
    <property type="term" value="P:DNA integration"/>
    <property type="evidence" value="ECO:0007669"/>
    <property type="project" value="UniProtKB-KW"/>
</dbReference>
<evidence type="ECO:0008006" key="15">
    <source>
        <dbReference type="Google" id="ProtNLM"/>
    </source>
</evidence>
<keyword evidence="8" id="KW-0229">DNA integration</keyword>
<keyword evidence="7" id="KW-0460">Magnesium</keyword>
<dbReference type="SUPFAM" id="SSF53098">
    <property type="entry name" value="Ribonuclease H-like"/>
    <property type="match status" value="1"/>
</dbReference>
<evidence type="ECO:0000256" key="1">
    <source>
        <dbReference type="ARBA" id="ARBA00022679"/>
    </source>
</evidence>
<keyword evidence="1" id="KW-0808">Transferase</keyword>
<accession>A0A099P218</accession>
<dbReference type="PANTHER" id="PTHR42648">
    <property type="entry name" value="TRANSPOSASE, PUTATIVE-RELATED"/>
    <property type="match status" value="1"/>
</dbReference>
<evidence type="ECO:0000313" key="14">
    <source>
        <dbReference type="Proteomes" id="UP000029867"/>
    </source>
</evidence>
<dbReference type="GO" id="GO:0016787">
    <property type="term" value="F:hydrolase activity"/>
    <property type="evidence" value="ECO:0007669"/>
    <property type="project" value="UniProtKB-KW"/>
</dbReference>
<dbReference type="InterPro" id="IPR012337">
    <property type="entry name" value="RNaseH-like_sf"/>
</dbReference>
<keyword evidence="10" id="KW-0239">DNA-directed DNA polymerase</keyword>
<evidence type="ECO:0000256" key="8">
    <source>
        <dbReference type="ARBA" id="ARBA00022908"/>
    </source>
</evidence>
<keyword evidence="2" id="KW-0548">Nucleotidyltransferase</keyword>
<keyword evidence="12" id="KW-0233">DNA recombination</keyword>
<dbReference type="GO" id="GO:0003677">
    <property type="term" value="F:DNA binding"/>
    <property type="evidence" value="ECO:0007669"/>
    <property type="project" value="UniProtKB-KW"/>
</dbReference>
<dbReference type="GO" id="GO:0046872">
    <property type="term" value="F:metal ion binding"/>
    <property type="evidence" value="ECO:0007669"/>
    <property type="project" value="UniProtKB-KW"/>
</dbReference>
<keyword evidence="3" id="KW-0540">Nuclease</keyword>
<keyword evidence="11" id="KW-0238">DNA-binding</keyword>
<evidence type="ECO:0000256" key="7">
    <source>
        <dbReference type="ARBA" id="ARBA00022842"/>
    </source>
</evidence>
<dbReference type="HOGENOM" id="CLU_1326544_0_0_1"/>
<gene>
    <name evidence="13" type="ORF">JL09_g2510</name>
</gene>
<protein>
    <recommendedName>
        <fullName evidence="15">Integrase catalytic domain-containing protein</fullName>
    </recommendedName>
</protein>
<evidence type="ECO:0000256" key="11">
    <source>
        <dbReference type="ARBA" id="ARBA00023125"/>
    </source>
</evidence>
<dbReference type="PANTHER" id="PTHR42648:SF11">
    <property type="entry name" value="TRANSPOSON TY4-P GAG-POL POLYPROTEIN"/>
    <property type="match status" value="1"/>
</dbReference>
<keyword evidence="4" id="KW-0479">Metal-binding</keyword>
<evidence type="ECO:0000313" key="13">
    <source>
        <dbReference type="EMBL" id="KGK38324.1"/>
    </source>
</evidence>